<evidence type="ECO:0000313" key="12">
    <source>
        <dbReference type="EMBL" id="OAN46278.1"/>
    </source>
</evidence>
<sequence length="1264" mass="138939">MRDFVHLHVHSEYSLLDGYATTKGIAQRAADLGMDSIALTDHGVLYGAMEFYEAAKKAGIRPILGVEAYMAPGSLSDPMTKGAKNYFHLLLLAQNETGYRNLVKLTTRAHLEGMGKGVFARPRIDRNLLEAHHEGLIVTSACLAGEVLHYLKSGDRRTAVETAAYYRDLLGPDRYYIELQLHDNTPELEPLNDELVRIARELGIPLVATSDAHFVRPEDKATQHKVMAMGMNMTFAEFCAREYAMDETYHIMSGEEMWARFKRYGTEPLENTRRIADMARLKLEFGRVQLPVFELPEGHDAASYLRLVCEEGLMRRFHGQPPEEYMRRLEYELDVINKTGFPDYMLIVWDYVKFARSRGIPCLPRGSAGASLVLYALGITDVDPVKNKLLFERFLSPERLEMPDIDTDFADSRRHEILDYIAQKYGRENVAQIITYGTLGAKAAIRDMGRVLGLDPGEVDRVAKLIPSLPVGTTIAQALERVPELKQIYETQPHLRELIIEAQKVEGRMRSVGTHACGVVVSRTPLEELVPLQRTTKDENALMAAFEGPTLAKMGLLKMDILGLTNLSVVAEALKYIEQTTGRRMWLDEIPLDDPKVFEALGRGETKNVFQLESAGMTRYLMQLKPTRVEDLYAMVALYRPGPLEQIPVYIQNKNNPSQIRYLHPVLEPILSDTYGVIVYQEQIMQLLQTVADYTLGQAYIVIKAISKKNKELMAENEAIFKQGCQRKGISKEVADQLWELILPFAGYSFNRPHATLYGLLSYQTAWLKVNYPVEYMTAVLTGAGGVIEDVTKAALEARRLGVAVLPPDVNRSQKGFTIEPLAPPLPPGVTHNRGIRFGLMAIKNVGEGPVEAIIAAREAGGPFQSLEDLCARVDRHALNKRTLESLIKAGALDSLPGTRRQKLAILDQAVNAGVEAQKAREIGQSSLFDIFGESSTSGPTVARIPMPLITETPAEQKEVLLWEKELLGLNISDDPIAKALEGIDLSGATELGSINEELIGETLTFVGVLSGVRRIATKKGDSMLVAMLEDLTGSIEIVVFPKVLAKSADLLQNDAVVRVTAKVDNRRDTPQLVVESVEAPSTIDVAASAQPVEMDLEGMSEELISDIVIELPAPAPAAQPAPAPAVAAASAPAAAVPAAAPPPAKPPAVRPRQPVKLASNGNGNGHSNGNGHGKTAEPARADGPPARNLRIYLPRSNDFDADVALMQHIHSLLSASHGHDQVTLYLPNGVGMVVLQSQQTIELSDALVNELRQILGHERVLAA</sequence>
<feature type="compositionally biased region" description="Low complexity" evidence="10">
    <location>
        <begin position="1151"/>
        <end position="1162"/>
    </location>
</feature>
<dbReference type="PANTHER" id="PTHR32294:SF0">
    <property type="entry name" value="DNA POLYMERASE III SUBUNIT ALPHA"/>
    <property type="match status" value="1"/>
</dbReference>
<evidence type="ECO:0000256" key="5">
    <source>
        <dbReference type="ARBA" id="ARBA00022679"/>
    </source>
</evidence>
<dbReference type="InterPro" id="IPR040982">
    <property type="entry name" value="DNA_pol3_finger"/>
</dbReference>
<dbReference type="InterPro" id="IPR016195">
    <property type="entry name" value="Pol/histidinol_Pase-like"/>
</dbReference>
<dbReference type="GO" id="GO:0005737">
    <property type="term" value="C:cytoplasm"/>
    <property type="evidence" value="ECO:0007669"/>
    <property type="project" value="UniProtKB-SubCell"/>
</dbReference>
<dbReference type="GO" id="GO:0006260">
    <property type="term" value="P:DNA replication"/>
    <property type="evidence" value="ECO:0007669"/>
    <property type="project" value="UniProtKB-KW"/>
</dbReference>
<dbReference type="Pfam" id="PF17657">
    <property type="entry name" value="DNA_pol3_finger"/>
    <property type="match status" value="1"/>
</dbReference>
<dbReference type="InterPro" id="IPR010994">
    <property type="entry name" value="RuvA_2-like"/>
</dbReference>
<name>A0A178ME19_9CHLR</name>
<keyword evidence="8" id="KW-0239">DNA-directed DNA polymerase</keyword>
<dbReference type="EMBL" id="LWQS01000046">
    <property type="protein sequence ID" value="OAN46278.1"/>
    <property type="molecule type" value="Genomic_DNA"/>
</dbReference>
<dbReference type="Gene3D" id="2.40.50.140">
    <property type="entry name" value="Nucleic acid-binding proteins"/>
    <property type="match status" value="1"/>
</dbReference>
<dbReference type="NCBIfam" id="TIGR00594">
    <property type="entry name" value="polc"/>
    <property type="match status" value="1"/>
</dbReference>
<evidence type="ECO:0000256" key="10">
    <source>
        <dbReference type="SAM" id="MobiDB-lite"/>
    </source>
</evidence>
<evidence type="ECO:0000256" key="8">
    <source>
        <dbReference type="ARBA" id="ARBA00022932"/>
    </source>
</evidence>
<dbReference type="RefSeq" id="WP_066786081.1">
    <property type="nucleotide sequence ID" value="NZ_LWQS01000046.1"/>
</dbReference>
<dbReference type="InterPro" id="IPR029460">
    <property type="entry name" value="DNAPol_HHH"/>
</dbReference>
<evidence type="ECO:0000256" key="4">
    <source>
        <dbReference type="ARBA" id="ARBA00019114"/>
    </source>
</evidence>
<dbReference type="AlphaFoldDB" id="A0A178ME19"/>
<dbReference type="Gene3D" id="3.20.20.140">
    <property type="entry name" value="Metal-dependent hydrolases"/>
    <property type="match status" value="1"/>
</dbReference>
<dbReference type="SUPFAM" id="SSF89550">
    <property type="entry name" value="PHP domain-like"/>
    <property type="match status" value="1"/>
</dbReference>
<evidence type="ECO:0000313" key="13">
    <source>
        <dbReference type="Proteomes" id="UP000078287"/>
    </source>
</evidence>
<evidence type="ECO:0000256" key="9">
    <source>
        <dbReference type="ARBA" id="ARBA00049244"/>
    </source>
</evidence>
<dbReference type="SUPFAM" id="SSF47781">
    <property type="entry name" value="RuvA domain 2-like"/>
    <property type="match status" value="1"/>
</dbReference>
<dbReference type="CDD" id="cd04485">
    <property type="entry name" value="DnaE_OBF"/>
    <property type="match status" value="1"/>
</dbReference>
<accession>A0A178ME19</accession>
<keyword evidence="5" id="KW-0808">Transferase</keyword>
<comment type="subcellular location">
    <subcellularLocation>
        <location evidence="1">Cytoplasm</location>
    </subcellularLocation>
</comment>
<dbReference type="EC" id="2.7.7.7" evidence="3"/>
<dbReference type="Pfam" id="PF14579">
    <property type="entry name" value="HHH_6"/>
    <property type="match status" value="1"/>
</dbReference>
<evidence type="ECO:0000256" key="2">
    <source>
        <dbReference type="ARBA" id="ARBA00009496"/>
    </source>
</evidence>
<comment type="catalytic activity">
    <reaction evidence="9">
        <text>DNA(n) + a 2'-deoxyribonucleoside 5'-triphosphate = DNA(n+1) + diphosphate</text>
        <dbReference type="Rhea" id="RHEA:22508"/>
        <dbReference type="Rhea" id="RHEA-COMP:17339"/>
        <dbReference type="Rhea" id="RHEA-COMP:17340"/>
        <dbReference type="ChEBI" id="CHEBI:33019"/>
        <dbReference type="ChEBI" id="CHEBI:61560"/>
        <dbReference type="ChEBI" id="CHEBI:173112"/>
        <dbReference type="EC" id="2.7.7.7"/>
    </reaction>
</comment>
<dbReference type="STRING" id="1707952.A6A03_12935"/>
<dbReference type="InterPro" id="IPR041931">
    <property type="entry name" value="DNA_pol3_alpha_thumb_dom"/>
</dbReference>
<feature type="compositionally biased region" description="Gly residues" evidence="10">
    <location>
        <begin position="1163"/>
        <end position="1173"/>
    </location>
</feature>
<feature type="domain" description="Polymerase/histidinol phosphatase N-terminal" evidence="11">
    <location>
        <begin position="5"/>
        <end position="72"/>
    </location>
</feature>
<evidence type="ECO:0000256" key="3">
    <source>
        <dbReference type="ARBA" id="ARBA00012417"/>
    </source>
</evidence>
<evidence type="ECO:0000256" key="6">
    <source>
        <dbReference type="ARBA" id="ARBA00022695"/>
    </source>
</evidence>
<reference evidence="12 13" key="1">
    <citation type="submission" date="2016-04" db="EMBL/GenBank/DDBJ databases">
        <title>Chloroflexus islandicus sp. nov., a thermophilic filamentous anoxygenic phototrophic bacterium from geyser Strokkur (Iceland).</title>
        <authorList>
            <person name="Gaisin V.A."/>
            <person name="Kalashnikov A.M."/>
            <person name="Sukhacheva M.V."/>
            <person name="Grouzdev D.S."/>
            <person name="Ivanov T.M."/>
            <person name="Kuznetsov B."/>
            <person name="Gorlenko V.M."/>
        </authorList>
    </citation>
    <scope>NUCLEOTIDE SEQUENCE [LARGE SCALE GENOMIC DNA]</scope>
    <source>
        <strain evidence="13">isl-2</strain>
    </source>
</reference>
<feature type="compositionally biased region" description="Pro residues" evidence="10">
    <location>
        <begin position="1140"/>
        <end position="1150"/>
    </location>
</feature>
<dbReference type="CDD" id="cd12113">
    <property type="entry name" value="PHP_PolIIIA_DnaE3"/>
    <property type="match status" value="1"/>
</dbReference>
<dbReference type="SMART" id="SM00481">
    <property type="entry name" value="POLIIIAc"/>
    <property type="match status" value="1"/>
</dbReference>
<protein>
    <recommendedName>
        <fullName evidence="4">DNA polymerase III subunit alpha</fullName>
        <ecNumber evidence="3">2.7.7.7</ecNumber>
    </recommendedName>
</protein>
<dbReference type="GO" id="GO:0003676">
    <property type="term" value="F:nucleic acid binding"/>
    <property type="evidence" value="ECO:0007669"/>
    <property type="project" value="InterPro"/>
</dbReference>
<organism evidence="12 13">
    <name type="scientific">Chloroflexus islandicus</name>
    <dbReference type="NCBI Taxonomy" id="1707952"/>
    <lineage>
        <taxon>Bacteria</taxon>
        <taxon>Bacillati</taxon>
        <taxon>Chloroflexota</taxon>
        <taxon>Chloroflexia</taxon>
        <taxon>Chloroflexales</taxon>
        <taxon>Chloroflexineae</taxon>
        <taxon>Chloroflexaceae</taxon>
        <taxon>Chloroflexus</taxon>
    </lineage>
</organism>
<dbReference type="Gene3D" id="1.10.10.1600">
    <property type="entry name" value="Bacterial DNA polymerase III alpha subunit, thumb domain"/>
    <property type="match status" value="1"/>
</dbReference>
<dbReference type="Pfam" id="PF01336">
    <property type="entry name" value="tRNA_anti-codon"/>
    <property type="match status" value="1"/>
</dbReference>
<dbReference type="PANTHER" id="PTHR32294">
    <property type="entry name" value="DNA POLYMERASE III SUBUNIT ALPHA"/>
    <property type="match status" value="1"/>
</dbReference>
<evidence type="ECO:0000259" key="11">
    <source>
        <dbReference type="SMART" id="SM00481"/>
    </source>
</evidence>
<dbReference type="NCBIfam" id="NF004226">
    <property type="entry name" value="PRK05673.1"/>
    <property type="match status" value="1"/>
</dbReference>
<dbReference type="Proteomes" id="UP000078287">
    <property type="component" value="Unassembled WGS sequence"/>
</dbReference>
<evidence type="ECO:0000256" key="1">
    <source>
        <dbReference type="ARBA" id="ARBA00004496"/>
    </source>
</evidence>
<dbReference type="GO" id="GO:0003887">
    <property type="term" value="F:DNA-directed DNA polymerase activity"/>
    <property type="evidence" value="ECO:0007669"/>
    <property type="project" value="UniProtKB-KW"/>
</dbReference>
<dbReference type="OrthoDB" id="9803237at2"/>
<dbReference type="InterPro" id="IPR003141">
    <property type="entry name" value="Pol/His_phosphatase_N"/>
</dbReference>
<proteinExistence type="inferred from homology"/>
<evidence type="ECO:0000256" key="7">
    <source>
        <dbReference type="ARBA" id="ARBA00022705"/>
    </source>
</evidence>
<keyword evidence="7" id="KW-0235">DNA replication</keyword>
<dbReference type="InterPro" id="IPR004013">
    <property type="entry name" value="PHP_dom"/>
</dbReference>
<gene>
    <name evidence="12" type="ORF">A6A03_12935</name>
</gene>
<dbReference type="InterPro" id="IPR011708">
    <property type="entry name" value="DNA_pol3_alpha_NTPase_dom"/>
</dbReference>
<dbReference type="InterPro" id="IPR004805">
    <property type="entry name" value="DnaE2/DnaE/PolC"/>
</dbReference>
<comment type="similarity">
    <text evidence="2">Belongs to the DNA polymerase type-C family. DnaE subfamily.</text>
</comment>
<dbReference type="InterPro" id="IPR004365">
    <property type="entry name" value="NA-bd_OB_tRNA"/>
</dbReference>
<comment type="caution">
    <text evidence="12">The sequence shown here is derived from an EMBL/GenBank/DDBJ whole genome shotgun (WGS) entry which is preliminary data.</text>
</comment>
<feature type="region of interest" description="Disordered" evidence="10">
    <location>
        <begin position="1138"/>
        <end position="1188"/>
    </location>
</feature>
<dbReference type="InterPro" id="IPR012340">
    <property type="entry name" value="NA-bd_OB-fold"/>
</dbReference>
<keyword evidence="13" id="KW-1185">Reference proteome</keyword>
<keyword evidence="6" id="KW-0548">Nucleotidyltransferase</keyword>
<dbReference type="Pfam" id="PF02811">
    <property type="entry name" value="PHP"/>
    <property type="match status" value="1"/>
</dbReference>
<dbReference type="Pfam" id="PF07733">
    <property type="entry name" value="DNA_pol3_alpha"/>
    <property type="match status" value="1"/>
</dbReference>
<dbReference type="GO" id="GO:0008408">
    <property type="term" value="F:3'-5' exonuclease activity"/>
    <property type="evidence" value="ECO:0007669"/>
    <property type="project" value="InterPro"/>
</dbReference>
<dbReference type="Gene3D" id="1.10.150.870">
    <property type="match status" value="1"/>
</dbReference>